<dbReference type="InterPro" id="IPR005149">
    <property type="entry name" value="Tscrpt_reg_PadR_N"/>
</dbReference>
<evidence type="ECO:0000313" key="3">
    <source>
        <dbReference type="Proteomes" id="UP001602245"/>
    </source>
</evidence>
<dbReference type="SUPFAM" id="SSF46785">
    <property type="entry name" value="Winged helix' DNA-binding domain"/>
    <property type="match status" value="1"/>
</dbReference>
<proteinExistence type="predicted"/>
<dbReference type="PANTHER" id="PTHR33169:SF13">
    <property type="entry name" value="PADR-FAMILY TRANSCRIPTIONAL REGULATOR"/>
    <property type="match status" value="1"/>
</dbReference>
<dbReference type="RefSeq" id="WP_020514403.1">
    <property type="nucleotide sequence ID" value="NZ_JBIAZU010000008.1"/>
</dbReference>
<keyword evidence="3" id="KW-1185">Reference proteome</keyword>
<gene>
    <name evidence="2" type="ORF">ACFY35_44685</name>
</gene>
<feature type="domain" description="Transcription regulator PadR N-terminal" evidence="1">
    <location>
        <begin position="12"/>
        <end position="79"/>
    </location>
</feature>
<evidence type="ECO:0000259" key="1">
    <source>
        <dbReference type="Pfam" id="PF03551"/>
    </source>
</evidence>
<protein>
    <submittedName>
        <fullName evidence="2">PadR family transcriptional regulator</fullName>
    </submittedName>
</protein>
<organism evidence="2 3">
    <name type="scientific">Paractinoplanes globisporus</name>
    <dbReference type="NCBI Taxonomy" id="113565"/>
    <lineage>
        <taxon>Bacteria</taxon>
        <taxon>Bacillati</taxon>
        <taxon>Actinomycetota</taxon>
        <taxon>Actinomycetes</taxon>
        <taxon>Micromonosporales</taxon>
        <taxon>Micromonosporaceae</taxon>
        <taxon>Paractinoplanes</taxon>
    </lineage>
</organism>
<sequence>MESRFAEPSVLILVSLASGPKHGYALIKDIEEVAGATLGPGTLYGALSRLEQRGLIEALPAEERRRPYRITAAGAEAVQAYLEHVRQVAAVGLRRLGAAHA</sequence>
<reference evidence="2 3" key="1">
    <citation type="submission" date="2024-10" db="EMBL/GenBank/DDBJ databases">
        <title>The Natural Products Discovery Center: Release of the First 8490 Sequenced Strains for Exploring Actinobacteria Biosynthetic Diversity.</title>
        <authorList>
            <person name="Kalkreuter E."/>
            <person name="Kautsar S.A."/>
            <person name="Yang D."/>
            <person name="Bader C.D."/>
            <person name="Teijaro C.N."/>
            <person name="Fluegel L."/>
            <person name="Davis C.M."/>
            <person name="Simpson J.R."/>
            <person name="Lauterbach L."/>
            <person name="Steele A.D."/>
            <person name="Gui C."/>
            <person name="Meng S."/>
            <person name="Li G."/>
            <person name="Viehrig K."/>
            <person name="Ye F."/>
            <person name="Su P."/>
            <person name="Kiefer A.F."/>
            <person name="Nichols A."/>
            <person name="Cepeda A.J."/>
            <person name="Yan W."/>
            <person name="Fan B."/>
            <person name="Jiang Y."/>
            <person name="Adhikari A."/>
            <person name="Zheng C.-J."/>
            <person name="Schuster L."/>
            <person name="Cowan T.M."/>
            <person name="Smanski M.J."/>
            <person name="Chevrette M.G."/>
            <person name="De Carvalho L.P.S."/>
            <person name="Shen B."/>
        </authorList>
    </citation>
    <scope>NUCLEOTIDE SEQUENCE [LARGE SCALE GENOMIC DNA]</scope>
    <source>
        <strain evidence="2 3">NPDC000087</strain>
    </source>
</reference>
<accession>A0ABW6WTE0</accession>
<dbReference type="InterPro" id="IPR052509">
    <property type="entry name" value="Metal_resp_DNA-bind_regulator"/>
</dbReference>
<dbReference type="InterPro" id="IPR036388">
    <property type="entry name" value="WH-like_DNA-bd_sf"/>
</dbReference>
<comment type="caution">
    <text evidence="2">The sequence shown here is derived from an EMBL/GenBank/DDBJ whole genome shotgun (WGS) entry which is preliminary data.</text>
</comment>
<dbReference type="InterPro" id="IPR036390">
    <property type="entry name" value="WH_DNA-bd_sf"/>
</dbReference>
<dbReference type="Pfam" id="PF03551">
    <property type="entry name" value="PadR"/>
    <property type="match status" value="1"/>
</dbReference>
<dbReference type="PANTHER" id="PTHR33169">
    <property type="entry name" value="PADR-FAMILY TRANSCRIPTIONAL REGULATOR"/>
    <property type="match status" value="1"/>
</dbReference>
<dbReference type="Gene3D" id="1.10.10.10">
    <property type="entry name" value="Winged helix-like DNA-binding domain superfamily/Winged helix DNA-binding domain"/>
    <property type="match status" value="1"/>
</dbReference>
<dbReference type="Proteomes" id="UP001602245">
    <property type="component" value="Unassembled WGS sequence"/>
</dbReference>
<evidence type="ECO:0000313" key="2">
    <source>
        <dbReference type="EMBL" id="MFF5296578.1"/>
    </source>
</evidence>
<dbReference type="EMBL" id="JBIAZU010000008">
    <property type="protein sequence ID" value="MFF5296578.1"/>
    <property type="molecule type" value="Genomic_DNA"/>
</dbReference>
<name>A0ABW6WTE0_9ACTN</name>